<dbReference type="Pfam" id="PF08352">
    <property type="entry name" value="oligo_HPY"/>
    <property type="match status" value="1"/>
</dbReference>
<evidence type="ECO:0000313" key="7">
    <source>
        <dbReference type="EMBL" id="BAM05848.1"/>
    </source>
</evidence>
<dbReference type="InterPro" id="IPR003593">
    <property type="entry name" value="AAA+_ATPase"/>
</dbReference>
<sequence>MLLPGNLPMMPNDARPDTQRTTEILPPESQTPYLLDVSHITRIFDKPRDSLFSRKETITALQDISFRVPRRSIVGLVGETGSGKTTLGRIVMRLIDPTSGSVLYNGQDLTALRKEPLRQMRKHFQMVFQDPYSSLDPRMTVRNILKEPLSAHDMLPSPKEETQSLGDLLTRVGLRPSDLDRLPKEFSGGGRQRIGIARAIALKPELLVADEPIASLDVSIGAQIINLFSSLNQEDLMTLFFISHDLSVIRYLTDYVVILYRGLKVESGPTTSVFSQPYHPYSRQLLSSLSGEPKGTANRDNTEKEQPLLLPLCPFYDQCPERESICRTDPPPIRVEAAGPSDLWPRDMACHKPL</sequence>
<evidence type="ECO:0000259" key="6">
    <source>
        <dbReference type="PROSITE" id="PS50893"/>
    </source>
</evidence>
<dbReference type="Pfam" id="PF00005">
    <property type="entry name" value="ABC_tran"/>
    <property type="match status" value="1"/>
</dbReference>
<dbReference type="PANTHER" id="PTHR43776:SF7">
    <property type="entry name" value="D,D-DIPEPTIDE TRANSPORT ATP-BINDING PROTEIN DDPF-RELATED"/>
    <property type="match status" value="1"/>
</dbReference>
<gene>
    <name evidence="7" type="ordered locus">LFE_0119</name>
</gene>
<organism evidence="7 8">
    <name type="scientific">Leptospirillum ferrooxidans (strain C2-3)</name>
    <dbReference type="NCBI Taxonomy" id="1162668"/>
    <lineage>
        <taxon>Bacteria</taxon>
        <taxon>Pseudomonadati</taxon>
        <taxon>Nitrospirota</taxon>
        <taxon>Nitrospiria</taxon>
        <taxon>Nitrospirales</taxon>
        <taxon>Nitrospiraceae</taxon>
        <taxon>Leptospirillum</taxon>
    </lineage>
</organism>
<name>I0IKP9_LEPFC</name>
<dbReference type="CDD" id="cd03257">
    <property type="entry name" value="ABC_NikE_OppD_transporters"/>
    <property type="match status" value="1"/>
</dbReference>
<dbReference type="KEGG" id="lfc:LFE_0119"/>
<dbReference type="EMBL" id="AP012342">
    <property type="protein sequence ID" value="BAM05848.1"/>
    <property type="molecule type" value="Genomic_DNA"/>
</dbReference>
<dbReference type="InterPro" id="IPR003439">
    <property type="entry name" value="ABC_transporter-like_ATP-bd"/>
</dbReference>
<protein>
    <submittedName>
        <fullName evidence="7">Putative ABC phosphate transporter</fullName>
    </submittedName>
</protein>
<proteinExistence type="inferred from homology"/>
<comment type="similarity">
    <text evidence="1">Belongs to the ABC transporter superfamily.</text>
</comment>
<dbReference type="PROSITE" id="PS50893">
    <property type="entry name" value="ABC_TRANSPORTER_2"/>
    <property type="match status" value="1"/>
</dbReference>
<dbReference type="HOGENOM" id="CLU_000604_1_23_0"/>
<dbReference type="STRING" id="1162668.LFE_0119"/>
<keyword evidence="8" id="KW-1185">Reference proteome</keyword>
<dbReference type="Proteomes" id="UP000007382">
    <property type="component" value="Chromosome"/>
</dbReference>
<dbReference type="Gene3D" id="3.40.50.300">
    <property type="entry name" value="P-loop containing nucleotide triphosphate hydrolases"/>
    <property type="match status" value="1"/>
</dbReference>
<evidence type="ECO:0000256" key="2">
    <source>
        <dbReference type="ARBA" id="ARBA00022448"/>
    </source>
</evidence>
<dbReference type="PATRIC" id="fig|1162668.3.peg.142"/>
<evidence type="ECO:0000313" key="8">
    <source>
        <dbReference type="Proteomes" id="UP000007382"/>
    </source>
</evidence>
<dbReference type="SUPFAM" id="SSF52540">
    <property type="entry name" value="P-loop containing nucleoside triphosphate hydrolases"/>
    <property type="match status" value="1"/>
</dbReference>
<dbReference type="InterPro" id="IPR013563">
    <property type="entry name" value="Oligopep_ABC_C"/>
</dbReference>
<dbReference type="eggNOG" id="COG4608">
    <property type="taxonomic scope" value="Bacteria"/>
</dbReference>
<dbReference type="InterPro" id="IPR027417">
    <property type="entry name" value="P-loop_NTPase"/>
</dbReference>
<dbReference type="SMART" id="SM00382">
    <property type="entry name" value="AAA"/>
    <property type="match status" value="1"/>
</dbReference>
<dbReference type="GO" id="GO:0015833">
    <property type="term" value="P:peptide transport"/>
    <property type="evidence" value="ECO:0007669"/>
    <property type="project" value="InterPro"/>
</dbReference>
<keyword evidence="2" id="KW-0813">Transport</keyword>
<evidence type="ECO:0000256" key="4">
    <source>
        <dbReference type="ARBA" id="ARBA00022840"/>
    </source>
</evidence>
<reference evidence="7 8" key="1">
    <citation type="journal article" date="2012" name="J. Bacteriol.">
        <title>Complete Genome Sequence of Leptospirillum ferrooxidans Strain C2-3, Isolated from a Fresh Volcanic Ash Deposit on the Island of Miyake, Japan.</title>
        <authorList>
            <person name="Fujimura R."/>
            <person name="Sato Y."/>
            <person name="Nishizawa T."/>
            <person name="Oshima K."/>
            <person name="Kim S.-W."/>
            <person name="Hattori M."/>
            <person name="Kamijo T."/>
            <person name="Ohta H."/>
        </authorList>
    </citation>
    <scope>NUCLEOTIDE SEQUENCE [LARGE SCALE GENOMIC DNA]</scope>
    <source>
        <strain evidence="7 8">C2-3</strain>
    </source>
</reference>
<dbReference type="GO" id="GO:0005524">
    <property type="term" value="F:ATP binding"/>
    <property type="evidence" value="ECO:0007669"/>
    <property type="project" value="UniProtKB-KW"/>
</dbReference>
<keyword evidence="3" id="KW-0547">Nucleotide-binding</keyword>
<dbReference type="GO" id="GO:0016887">
    <property type="term" value="F:ATP hydrolysis activity"/>
    <property type="evidence" value="ECO:0007669"/>
    <property type="project" value="InterPro"/>
</dbReference>
<dbReference type="PANTHER" id="PTHR43776">
    <property type="entry name" value="TRANSPORT ATP-BINDING PROTEIN"/>
    <property type="match status" value="1"/>
</dbReference>
<feature type="domain" description="ABC transporter" evidence="6">
    <location>
        <begin position="35"/>
        <end position="286"/>
    </location>
</feature>
<keyword evidence="4" id="KW-0067">ATP-binding</keyword>
<accession>I0IKP9</accession>
<evidence type="ECO:0000256" key="3">
    <source>
        <dbReference type="ARBA" id="ARBA00022741"/>
    </source>
</evidence>
<dbReference type="GO" id="GO:0055085">
    <property type="term" value="P:transmembrane transport"/>
    <property type="evidence" value="ECO:0007669"/>
    <property type="project" value="UniProtKB-ARBA"/>
</dbReference>
<evidence type="ECO:0000256" key="1">
    <source>
        <dbReference type="ARBA" id="ARBA00005417"/>
    </source>
</evidence>
<dbReference type="AlphaFoldDB" id="I0IKP9"/>
<reference evidence="8" key="2">
    <citation type="submission" date="2012-03" db="EMBL/GenBank/DDBJ databases">
        <title>The complete genome sequence of the pioneer microbe on fresh volcanic deposit, Leptospirillum ferrooxidans strain C2-3.</title>
        <authorList>
            <person name="Fujimura R."/>
            <person name="Sato Y."/>
            <person name="Nishizawa T."/>
            <person name="Nanba K."/>
            <person name="Oshima K."/>
            <person name="Hattori M."/>
            <person name="Kamijo T."/>
            <person name="Ohta H."/>
        </authorList>
    </citation>
    <scope>NUCLEOTIDE SEQUENCE [LARGE SCALE GENOMIC DNA]</scope>
    <source>
        <strain evidence="8">C2-3</strain>
    </source>
</reference>
<dbReference type="InterPro" id="IPR050319">
    <property type="entry name" value="ABC_transp_ATP-bind"/>
</dbReference>
<feature type="region of interest" description="Disordered" evidence="5">
    <location>
        <begin position="1"/>
        <end position="24"/>
    </location>
</feature>
<evidence type="ECO:0000256" key="5">
    <source>
        <dbReference type="SAM" id="MobiDB-lite"/>
    </source>
</evidence>